<dbReference type="AlphaFoldDB" id="A0A560G1B2"/>
<dbReference type="Proteomes" id="UP000316545">
    <property type="component" value="Unassembled WGS sequence"/>
</dbReference>
<name>A0A560G1B2_9PROT</name>
<keyword evidence="1" id="KW-0812">Transmembrane</keyword>
<accession>A0A560G1B2</accession>
<feature type="transmembrane region" description="Helical" evidence="1">
    <location>
        <begin position="55"/>
        <end position="78"/>
    </location>
</feature>
<evidence type="ECO:0000313" key="2">
    <source>
        <dbReference type="EMBL" id="TWB27683.1"/>
    </source>
</evidence>
<dbReference type="RefSeq" id="WP_186464323.1">
    <property type="nucleotide sequence ID" value="NZ_VITO01000006.1"/>
</dbReference>
<dbReference type="EMBL" id="VITO01000006">
    <property type="protein sequence ID" value="TWB27683.1"/>
    <property type="molecule type" value="Genomic_DNA"/>
</dbReference>
<sequence length="86" mass="9655">MEQVFRPIFSLVRKVPVWAEFAVFVILLALLWLTGNFMTMVVALVWAALRMGAEFRWMAMWALFGVAALLAAAIALGYPGAYHPPR</sequence>
<evidence type="ECO:0000256" key="1">
    <source>
        <dbReference type="SAM" id="Phobius"/>
    </source>
</evidence>
<organism evidence="2 3">
    <name type="scientific">Nitrospirillum amazonense</name>
    <dbReference type="NCBI Taxonomy" id="28077"/>
    <lineage>
        <taxon>Bacteria</taxon>
        <taxon>Pseudomonadati</taxon>
        <taxon>Pseudomonadota</taxon>
        <taxon>Alphaproteobacteria</taxon>
        <taxon>Rhodospirillales</taxon>
        <taxon>Azospirillaceae</taxon>
        <taxon>Nitrospirillum</taxon>
    </lineage>
</organism>
<keyword evidence="3" id="KW-1185">Reference proteome</keyword>
<evidence type="ECO:0000313" key="3">
    <source>
        <dbReference type="Proteomes" id="UP000316545"/>
    </source>
</evidence>
<comment type="caution">
    <text evidence="2">The sequence shown here is derived from an EMBL/GenBank/DDBJ whole genome shotgun (WGS) entry which is preliminary data.</text>
</comment>
<feature type="transmembrane region" description="Helical" evidence="1">
    <location>
        <begin position="21"/>
        <end position="49"/>
    </location>
</feature>
<reference evidence="2 3" key="1">
    <citation type="submission" date="2019-06" db="EMBL/GenBank/DDBJ databases">
        <title>Genomic Encyclopedia of Type Strains, Phase IV (KMG-V): Genome sequencing to study the core and pangenomes of soil and plant-associated prokaryotes.</title>
        <authorList>
            <person name="Whitman W."/>
        </authorList>
    </citation>
    <scope>NUCLEOTIDE SEQUENCE [LARGE SCALE GENOMIC DNA]</scope>
    <source>
        <strain evidence="2 3">BR 11865</strain>
    </source>
</reference>
<gene>
    <name evidence="2" type="ORF">FBZ88_106146</name>
</gene>
<proteinExistence type="predicted"/>
<keyword evidence="1" id="KW-1133">Transmembrane helix</keyword>
<keyword evidence="1" id="KW-0472">Membrane</keyword>
<protein>
    <submittedName>
        <fullName evidence="2">Uncharacterized protein</fullName>
    </submittedName>
</protein>